<keyword evidence="7" id="KW-0406">Ion transport</keyword>
<evidence type="ECO:0000256" key="10">
    <source>
        <dbReference type="ARBA" id="ARBA00023237"/>
    </source>
</evidence>
<dbReference type="GO" id="GO:0009279">
    <property type="term" value="C:cell outer membrane"/>
    <property type="evidence" value="ECO:0007669"/>
    <property type="project" value="UniProtKB-SubCell"/>
</dbReference>
<evidence type="ECO:0000313" key="16">
    <source>
        <dbReference type="EMBL" id="MRW92089.1"/>
    </source>
</evidence>
<evidence type="ECO:0000259" key="14">
    <source>
        <dbReference type="Pfam" id="PF00593"/>
    </source>
</evidence>
<organism evidence="16 17">
    <name type="scientific">Duganella guangzhouensis</name>
    <dbReference type="NCBI Taxonomy" id="2666084"/>
    <lineage>
        <taxon>Bacteria</taxon>
        <taxon>Pseudomonadati</taxon>
        <taxon>Pseudomonadota</taxon>
        <taxon>Betaproteobacteria</taxon>
        <taxon>Burkholderiales</taxon>
        <taxon>Oxalobacteraceae</taxon>
        <taxon>Telluria group</taxon>
        <taxon>Duganella</taxon>
    </lineage>
</organism>
<dbReference type="RefSeq" id="WP_154379116.1">
    <property type="nucleotide sequence ID" value="NZ_WKJK01000009.1"/>
</dbReference>
<dbReference type="Pfam" id="PF00593">
    <property type="entry name" value="TonB_dep_Rec_b-barrel"/>
    <property type="match status" value="1"/>
</dbReference>
<evidence type="ECO:0000256" key="7">
    <source>
        <dbReference type="ARBA" id="ARBA00023065"/>
    </source>
</evidence>
<feature type="domain" description="TonB-dependent receptor-like beta-barrel" evidence="14">
    <location>
        <begin position="282"/>
        <end position="726"/>
    </location>
</feature>
<keyword evidence="5 11" id="KW-0812">Transmembrane</keyword>
<dbReference type="PROSITE" id="PS52016">
    <property type="entry name" value="TONB_DEPENDENT_REC_3"/>
    <property type="match status" value="1"/>
</dbReference>
<feature type="domain" description="TonB-dependent receptor plug" evidence="15">
    <location>
        <begin position="61"/>
        <end position="173"/>
    </location>
</feature>
<comment type="subcellular location">
    <subcellularLocation>
        <location evidence="1 11">Cell outer membrane</location>
        <topology evidence="1 11">Multi-pass membrane protein</topology>
    </subcellularLocation>
</comment>
<dbReference type="InterPro" id="IPR000531">
    <property type="entry name" value="Beta-barrel_TonB"/>
</dbReference>
<dbReference type="PANTHER" id="PTHR32552:SF81">
    <property type="entry name" value="TONB-DEPENDENT OUTER MEMBRANE RECEPTOR"/>
    <property type="match status" value="1"/>
</dbReference>
<evidence type="ECO:0000256" key="9">
    <source>
        <dbReference type="ARBA" id="ARBA00023136"/>
    </source>
</evidence>
<keyword evidence="3 11" id="KW-1134">Transmembrane beta strand</keyword>
<feature type="signal peptide" evidence="13">
    <location>
        <begin position="1"/>
        <end position="24"/>
    </location>
</feature>
<evidence type="ECO:0000256" key="2">
    <source>
        <dbReference type="ARBA" id="ARBA00022448"/>
    </source>
</evidence>
<dbReference type="InterPro" id="IPR012910">
    <property type="entry name" value="Plug_dom"/>
</dbReference>
<sequence length="762" mass="82537">MFQKQQKTSIALAVMACFAVPVSAQTGADAASPAAPVAAAAAVATVTVSGARRQDAVDEDPRRAPTSVYRITGEQFDQKNVYSLEDLQQLVPGLNVQSTDPADMQITIRGVGDGGGQTSGEQNIGMPSSVAIYVDGAYLVRPGMLTSLGDLAWADVLSGAQGTSFGANATGGVLDLHTKEPTFVPEASISASVGQHNYERVQAVLSGPLSENWAGRLNLISSGTDGAVTNLRNGDKLNGSRSNGARGQLLFRDGERFKLRLSADYNNSNSDPQQILVATHTINGVDTYLARSKAVGNNVVYGPNIDIDDETHTHIVQGGVSALAQWQLDNGWRVRSTTSYRYFSATPSLADYQSVQIYSNSGFQQHDRSWTQDLRFDSPTGGVVDYAFGLNYLGQKLDIKAHTYYADTTLPDIWLGTAAGVSRKLDVVRLGLLRDRSLSPFVQGTWHVDTDVDITVGLRLNHDERGGSFIRYNRQPFNSGYLQTTNNLPSGTLTATWRAAPNLSSYAALSYGEKSGGLNISSGAAAAAGLDSLIIKPERTTSGEIGVKADLDNNRLKLKADLFATLVRDFQTQGYDPVDQQVYLTNAGAYISRGAETTVHWAPSRNWQFDAAAVFNDTYYTDYDTARCPPEVLLAPSPPKSCNLNGKRVFNAPRVTANAGVRYEWATENGLKNFISGRYSWRSWMYGTVDDSQFTRVPSYGLAAFSAGTSGKTERGEWSASIWVNNAFDKTYYKRLVNTEYGAVTGYLGDQRTVGVTLGYRY</sequence>
<keyword evidence="6" id="KW-0408">Iron</keyword>
<evidence type="ECO:0000256" key="5">
    <source>
        <dbReference type="ARBA" id="ARBA00022692"/>
    </source>
</evidence>
<dbReference type="GO" id="GO:0006826">
    <property type="term" value="P:iron ion transport"/>
    <property type="evidence" value="ECO:0007669"/>
    <property type="project" value="UniProtKB-KW"/>
</dbReference>
<keyword evidence="4" id="KW-0410">Iron transport</keyword>
<comment type="caution">
    <text evidence="16">The sequence shown here is derived from an EMBL/GenBank/DDBJ whole genome shotgun (WGS) entry which is preliminary data.</text>
</comment>
<keyword evidence="16" id="KW-0675">Receptor</keyword>
<dbReference type="Proteomes" id="UP000433309">
    <property type="component" value="Unassembled WGS sequence"/>
</dbReference>
<dbReference type="InterPro" id="IPR036942">
    <property type="entry name" value="Beta-barrel_TonB_sf"/>
</dbReference>
<comment type="similarity">
    <text evidence="11 12">Belongs to the TonB-dependent receptor family.</text>
</comment>
<evidence type="ECO:0000256" key="1">
    <source>
        <dbReference type="ARBA" id="ARBA00004571"/>
    </source>
</evidence>
<dbReference type="AlphaFoldDB" id="A0A6I2L727"/>
<keyword evidence="17" id="KW-1185">Reference proteome</keyword>
<protein>
    <submittedName>
        <fullName evidence="16">TonB-dependent receptor plug domain-containing protein</fullName>
    </submittedName>
</protein>
<dbReference type="SUPFAM" id="SSF56935">
    <property type="entry name" value="Porins"/>
    <property type="match status" value="1"/>
</dbReference>
<evidence type="ECO:0000256" key="11">
    <source>
        <dbReference type="PROSITE-ProRule" id="PRU01360"/>
    </source>
</evidence>
<evidence type="ECO:0000259" key="15">
    <source>
        <dbReference type="Pfam" id="PF07715"/>
    </source>
</evidence>
<evidence type="ECO:0000313" key="17">
    <source>
        <dbReference type="Proteomes" id="UP000433309"/>
    </source>
</evidence>
<dbReference type="Pfam" id="PF07715">
    <property type="entry name" value="Plug"/>
    <property type="match status" value="1"/>
</dbReference>
<evidence type="ECO:0000256" key="6">
    <source>
        <dbReference type="ARBA" id="ARBA00023004"/>
    </source>
</evidence>
<evidence type="ECO:0000256" key="3">
    <source>
        <dbReference type="ARBA" id="ARBA00022452"/>
    </source>
</evidence>
<evidence type="ECO:0000256" key="4">
    <source>
        <dbReference type="ARBA" id="ARBA00022496"/>
    </source>
</evidence>
<keyword evidence="10 11" id="KW-0998">Cell outer membrane</keyword>
<evidence type="ECO:0000256" key="12">
    <source>
        <dbReference type="RuleBase" id="RU003357"/>
    </source>
</evidence>
<reference evidence="16 17" key="1">
    <citation type="submission" date="2019-11" db="EMBL/GenBank/DDBJ databases">
        <title>Novel species isolated from a subtropical stream in China.</title>
        <authorList>
            <person name="Lu H."/>
        </authorList>
    </citation>
    <scope>NUCLEOTIDE SEQUENCE [LARGE SCALE GENOMIC DNA]</scope>
    <source>
        <strain evidence="16 17">FT80W</strain>
    </source>
</reference>
<keyword evidence="13" id="KW-0732">Signal</keyword>
<keyword evidence="9 11" id="KW-0472">Membrane</keyword>
<gene>
    <name evidence="16" type="ORF">GJ699_19010</name>
</gene>
<dbReference type="PANTHER" id="PTHR32552">
    <property type="entry name" value="FERRICHROME IRON RECEPTOR-RELATED"/>
    <property type="match status" value="1"/>
</dbReference>
<dbReference type="EMBL" id="WKJK01000009">
    <property type="protein sequence ID" value="MRW92089.1"/>
    <property type="molecule type" value="Genomic_DNA"/>
</dbReference>
<keyword evidence="8 12" id="KW-0798">TonB box</keyword>
<name>A0A6I2L727_9BURK</name>
<feature type="chain" id="PRO_5026069757" evidence="13">
    <location>
        <begin position="25"/>
        <end position="762"/>
    </location>
</feature>
<dbReference type="InterPro" id="IPR039426">
    <property type="entry name" value="TonB-dep_rcpt-like"/>
</dbReference>
<proteinExistence type="inferred from homology"/>
<dbReference type="Gene3D" id="2.40.170.20">
    <property type="entry name" value="TonB-dependent receptor, beta-barrel domain"/>
    <property type="match status" value="1"/>
</dbReference>
<accession>A0A6I2L727</accession>
<evidence type="ECO:0000256" key="8">
    <source>
        <dbReference type="ARBA" id="ARBA00023077"/>
    </source>
</evidence>
<evidence type="ECO:0000256" key="13">
    <source>
        <dbReference type="SAM" id="SignalP"/>
    </source>
</evidence>
<keyword evidence="2 11" id="KW-0813">Transport</keyword>